<sequence>MEPPRPPAIAEKAILQQHYDAAERQQQEPGLSSPSSPSASGPGNTDPEEGIDAPIAVDSPDQIPSHRSQTPPPYSGPSSSSHANLPSRSAPKGPQRYPGLPQLDYRLYSPPLFELSPDRTTIKSTAPYLSANATALVALVRAQSTVPPKPQVHITGKRGSKVDFAVKLNLMSLLVPDDPRKRMDYLRCVGSGEVALRGAPKPGVEPEVGDGGLEQWARLFVEDQGAVKTFTLERVVANMDVEWLEGQIRSLVAGMGYKGVVSVTFPVTHAKVVVQNPDKVNRFFTSVTTLFSGKRKYEVVKAVWPFATHKNGEPGRRCVVQSEETWWRVWRDPIKYSIATKRHGWVTNEDKLEAIMEGVGKGVGIVDWGPDY</sequence>
<evidence type="ECO:0000256" key="1">
    <source>
        <dbReference type="SAM" id="MobiDB-lite"/>
    </source>
</evidence>
<feature type="region of interest" description="Disordered" evidence="1">
    <location>
        <begin position="1"/>
        <end position="103"/>
    </location>
</feature>
<dbReference type="EMBL" id="JANBVN010000195">
    <property type="protein sequence ID" value="KAJ9133773.1"/>
    <property type="molecule type" value="Genomic_DNA"/>
</dbReference>
<reference evidence="2" key="1">
    <citation type="submission" date="2022-07" db="EMBL/GenBank/DDBJ databases">
        <title>Fungi with potential for degradation of polypropylene.</title>
        <authorList>
            <person name="Gostincar C."/>
        </authorList>
    </citation>
    <scope>NUCLEOTIDE SEQUENCE</scope>
    <source>
        <strain evidence="2">EXF-13287</strain>
    </source>
</reference>
<dbReference type="PANTHER" id="PTHR37848:SF1">
    <property type="entry name" value="SUN DOMAIN-CONTAINING PROTEIN"/>
    <property type="match status" value="1"/>
</dbReference>
<accession>A0AA38RJW9</accession>
<comment type="caution">
    <text evidence="2">The sequence shown here is derived from an EMBL/GenBank/DDBJ whole genome shotgun (WGS) entry which is preliminary data.</text>
</comment>
<name>A0AA38RJW9_9PEZI</name>
<feature type="compositionally biased region" description="Low complexity" evidence="1">
    <location>
        <begin position="29"/>
        <end position="43"/>
    </location>
</feature>
<evidence type="ECO:0000313" key="3">
    <source>
        <dbReference type="Proteomes" id="UP001174691"/>
    </source>
</evidence>
<dbReference type="PANTHER" id="PTHR37848">
    <property type="entry name" value="EXPRESSED PROTEIN"/>
    <property type="match status" value="1"/>
</dbReference>
<evidence type="ECO:0000313" key="2">
    <source>
        <dbReference type="EMBL" id="KAJ9133773.1"/>
    </source>
</evidence>
<organism evidence="2 3">
    <name type="scientific">Coniochaeta hoffmannii</name>
    <dbReference type="NCBI Taxonomy" id="91930"/>
    <lineage>
        <taxon>Eukaryota</taxon>
        <taxon>Fungi</taxon>
        <taxon>Dikarya</taxon>
        <taxon>Ascomycota</taxon>
        <taxon>Pezizomycotina</taxon>
        <taxon>Sordariomycetes</taxon>
        <taxon>Sordariomycetidae</taxon>
        <taxon>Coniochaetales</taxon>
        <taxon>Coniochaetaceae</taxon>
        <taxon>Coniochaeta</taxon>
    </lineage>
</organism>
<dbReference type="Proteomes" id="UP001174691">
    <property type="component" value="Unassembled WGS sequence"/>
</dbReference>
<proteinExistence type="predicted"/>
<keyword evidence="3" id="KW-1185">Reference proteome</keyword>
<gene>
    <name evidence="2" type="ORF">NKR19_g8930</name>
</gene>
<dbReference type="AlphaFoldDB" id="A0AA38RJW9"/>
<protein>
    <submittedName>
        <fullName evidence="2">Uncharacterized protein</fullName>
    </submittedName>
</protein>